<feature type="transmembrane region" description="Helical" evidence="1">
    <location>
        <begin position="12"/>
        <end position="33"/>
    </location>
</feature>
<evidence type="ECO:0000313" key="2">
    <source>
        <dbReference type="EMBL" id="PIR43374.1"/>
    </source>
</evidence>
<keyword evidence="1" id="KW-1133">Transmembrane helix</keyword>
<dbReference type="AlphaFoldDB" id="A0A2H0RBH1"/>
<accession>A0A2H0RBH1</accession>
<keyword evidence="1" id="KW-0812">Transmembrane</keyword>
<sequence>MNNKLSIARKLEIYFYVILMLVGIYLTLTWVEFNIVTSIIDNKLPQVGTELDWGLISGLLFTGNGLAFLIISAKI</sequence>
<feature type="transmembrane region" description="Helical" evidence="1">
    <location>
        <begin position="53"/>
        <end position="73"/>
    </location>
</feature>
<protein>
    <submittedName>
        <fullName evidence="2">Uncharacterized protein</fullName>
    </submittedName>
</protein>
<name>A0A2H0RBH1_UNCKA</name>
<proteinExistence type="predicted"/>
<organism evidence="2 3">
    <name type="scientific">candidate division WWE3 bacterium CG10_big_fil_rev_8_21_14_0_10_32_10</name>
    <dbReference type="NCBI Taxonomy" id="1975090"/>
    <lineage>
        <taxon>Bacteria</taxon>
        <taxon>Katanobacteria</taxon>
    </lineage>
</organism>
<reference evidence="2 3" key="1">
    <citation type="submission" date="2017-09" db="EMBL/GenBank/DDBJ databases">
        <title>Depth-based differentiation of microbial function through sediment-hosted aquifers and enrichment of novel symbionts in the deep terrestrial subsurface.</title>
        <authorList>
            <person name="Probst A.J."/>
            <person name="Ladd B."/>
            <person name="Jarett J.K."/>
            <person name="Geller-Mcgrath D.E."/>
            <person name="Sieber C.M."/>
            <person name="Emerson J.B."/>
            <person name="Anantharaman K."/>
            <person name="Thomas B.C."/>
            <person name="Malmstrom R."/>
            <person name="Stieglmeier M."/>
            <person name="Klingl A."/>
            <person name="Woyke T."/>
            <person name="Ryan C.M."/>
            <person name="Banfield J.F."/>
        </authorList>
    </citation>
    <scope>NUCLEOTIDE SEQUENCE [LARGE SCALE GENOMIC DNA]</scope>
    <source>
        <strain evidence="2">CG10_big_fil_rev_8_21_14_0_10_32_10</strain>
    </source>
</reference>
<comment type="caution">
    <text evidence="2">The sequence shown here is derived from an EMBL/GenBank/DDBJ whole genome shotgun (WGS) entry which is preliminary data.</text>
</comment>
<keyword evidence="1" id="KW-0472">Membrane</keyword>
<dbReference type="Proteomes" id="UP000230214">
    <property type="component" value="Unassembled WGS sequence"/>
</dbReference>
<dbReference type="EMBL" id="PCXU01000025">
    <property type="protein sequence ID" value="PIR43374.1"/>
    <property type="molecule type" value="Genomic_DNA"/>
</dbReference>
<gene>
    <name evidence="2" type="ORF">COV24_02925</name>
</gene>
<evidence type="ECO:0000313" key="3">
    <source>
        <dbReference type="Proteomes" id="UP000230214"/>
    </source>
</evidence>
<evidence type="ECO:0000256" key="1">
    <source>
        <dbReference type="SAM" id="Phobius"/>
    </source>
</evidence>